<dbReference type="Proteomes" id="UP001241377">
    <property type="component" value="Unassembled WGS sequence"/>
</dbReference>
<dbReference type="EMBL" id="JASBWR010000047">
    <property type="protein sequence ID" value="KAJ9103386.1"/>
    <property type="molecule type" value="Genomic_DNA"/>
</dbReference>
<comment type="caution">
    <text evidence="1">The sequence shown here is derived from an EMBL/GenBank/DDBJ whole genome shotgun (WGS) entry which is preliminary data.</text>
</comment>
<keyword evidence="2" id="KW-1185">Reference proteome</keyword>
<evidence type="ECO:0000313" key="2">
    <source>
        <dbReference type="Proteomes" id="UP001241377"/>
    </source>
</evidence>
<name>A0ACC2VWA1_9TREE</name>
<evidence type="ECO:0000313" key="1">
    <source>
        <dbReference type="EMBL" id="KAJ9103386.1"/>
    </source>
</evidence>
<protein>
    <submittedName>
        <fullName evidence="1">Uncharacterized protein</fullName>
    </submittedName>
</protein>
<reference evidence="1" key="1">
    <citation type="submission" date="2023-04" db="EMBL/GenBank/DDBJ databases">
        <title>Draft Genome sequencing of Naganishia species isolated from polar environments using Oxford Nanopore Technology.</title>
        <authorList>
            <person name="Leo P."/>
            <person name="Venkateswaran K."/>
        </authorList>
    </citation>
    <scope>NUCLEOTIDE SEQUENCE</scope>
    <source>
        <strain evidence="1">MNA-CCFEE 5261</strain>
    </source>
</reference>
<sequence>MNAAAQGNQRMDVPENLSREQTEIVQTDHEYSAKGVFCSEARGLNDISVAVVQGPHIASSEGPVRPISPTPMTQPLGQEESPEPPSKLTLQHAREQSKATWTRDLQGIYEHAKERFADVKWVEHVNDDPSDWEEAEFLTEDKVAISTDAVNAILTLKSPHEEKHLDETDVIFGHKAIIYARASKAFKDRYFPVSVTGTSSTQKSDGTHALDHYPATSVSTPNLHHQPQGTRSSRSASSLSPLPLARSWIEDGASSDLNQLPDFGRGVSTLSHHGTPEMLKQAVEWLYTARIPLQPDTAALKFNQMGRGEEVLDLISEADAEIQGLVSAKGANGLDMVGVKRLQIDQLRLAQMVDHSRSSTRNEHQEHDIDDVSVDGNEETVFSAHRFILCSRSPYLHQVLLNSGAFQSHPAAINPSSGTDLSDIPEITLPSPPFTPQATYFTLGYLYSGSLSFSNKTFDLPTAFSITKAAMFLEVDSLVDELHAIIREEHCHGMIYPVFRNGKKLAGCACKKCLRRIPKVLRFAQAPDVQAIRLKQDAIEYLVQGWAECWGKDLANLDEDVQEDLLHRICLEISVSRIVASYSKIVNAKAKMDVEKGDCVEILHDMLDVIRTALLKKLVIEFQDIAANTAFIDLLTDNGMNRTLRDLILQDLIDSVSKVDFCHHAPQIYQVRLTKATQRSVAYFHVLQVLVNKLLKGTVGPEHLQLLAHESSGRHAIERTKREVLAVIKRRWLQMKPLASFDGLEDGTLKEISQGKCSHCLLWRFEASIAIRRAPASGKINSTSSGVSQDPTTSKQDLTTRPSASATSIQLRRTREASDHATQQAPDSEPSASARIRSISTPTARGTITDNRSSLPTASDATKTSVRTPVPSRIGAGPTNALGRIDATGRVAGAVARITANASRPPAIPKLGPRPPIGLRGSASSASLRARKATTNAPEPTVNRDVNASRLLPKKTSISSSLSRTLVPSSNRCTTPLPSNRATGTLSASKSANIQAANGTRSPISSKLTSTSIPRRTELVSSLKKATSIPATPSTKGEISSEVSKVAVTGDSESSVPATDIPQATSRRSLSPPLRPNNSSSDVELSPRPLRPLRLVEKRNSILNGEEKYPDMSSRAHPFDKTPSRTSEPSVGMARFVTVSEASHSGPECPTVQASYSSASPRDRLLASERIHLKDASPTLTTWNSSVSDKYHPAAAFDPPPRIPSISVTELSEEVDEDCIPYDPRKGISLSIGIPCVILLNPSSTNIKVKHNAFGSSRPRLRAVCRYIGQVNGMLGEWVGVEINTASLDKISDILNGEDGDVRRARGPHDGSWNGIRYYKIHQVPASSLHFPGRAASRPASPLDTYNHPDPRTWGHKTSHRSLRTPSPVPLLALDASRSMLSDLSPESTWITSMPNRVEPGTKCGLWVRSTDVVFIPGAND</sequence>
<organism evidence="1 2">
    <name type="scientific">Naganishia cerealis</name>
    <dbReference type="NCBI Taxonomy" id="610337"/>
    <lineage>
        <taxon>Eukaryota</taxon>
        <taxon>Fungi</taxon>
        <taxon>Dikarya</taxon>
        <taxon>Basidiomycota</taxon>
        <taxon>Agaricomycotina</taxon>
        <taxon>Tremellomycetes</taxon>
        <taxon>Filobasidiales</taxon>
        <taxon>Filobasidiaceae</taxon>
        <taxon>Naganishia</taxon>
    </lineage>
</organism>
<gene>
    <name evidence="1" type="ORF">QFC19_004485</name>
</gene>
<accession>A0ACC2VWA1</accession>
<proteinExistence type="predicted"/>